<evidence type="ECO:0000256" key="10">
    <source>
        <dbReference type="HAMAP-Rule" id="MF_00185"/>
    </source>
</evidence>
<comment type="catalytic activity">
    <reaction evidence="9 10 11">
        <text>adenosine(37) in tRNA + dimethylallyl diphosphate = N(6)-dimethylallyladenosine(37) in tRNA + diphosphate</text>
        <dbReference type="Rhea" id="RHEA:26482"/>
        <dbReference type="Rhea" id="RHEA-COMP:10162"/>
        <dbReference type="Rhea" id="RHEA-COMP:10375"/>
        <dbReference type="ChEBI" id="CHEBI:33019"/>
        <dbReference type="ChEBI" id="CHEBI:57623"/>
        <dbReference type="ChEBI" id="CHEBI:74411"/>
        <dbReference type="ChEBI" id="CHEBI:74415"/>
        <dbReference type="EC" id="2.5.1.75"/>
    </reaction>
</comment>
<comment type="caution">
    <text evidence="10">Lacks conserved residue(s) required for the propagation of feature annotation.</text>
</comment>
<keyword evidence="6 10" id="KW-0547">Nucleotide-binding</keyword>
<evidence type="ECO:0000256" key="4">
    <source>
        <dbReference type="ARBA" id="ARBA00022679"/>
    </source>
</evidence>
<gene>
    <name evidence="10 14" type="primary">miaA</name>
    <name evidence="14" type="ORF">AB8B22_04230</name>
</gene>
<dbReference type="InterPro" id="IPR018022">
    <property type="entry name" value="IPT"/>
</dbReference>
<dbReference type="AlphaFoldDB" id="A0AB39VIQ3"/>
<evidence type="ECO:0000256" key="5">
    <source>
        <dbReference type="ARBA" id="ARBA00022694"/>
    </source>
</evidence>
<dbReference type="KEGG" id="lrug:AB8B22_04230"/>
<dbReference type="PANTHER" id="PTHR11088">
    <property type="entry name" value="TRNA DIMETHYLALLYLTRANSFERASE"/>
    <property type="match status" value="1"/>
</dbReference>
<dbReference type="RefSeq" id="WP_369711777.1">
    <property type="nucleotide sequence ID" value="NZ_CP165644.1"/>
</dbReference>
<keyword evidence="4 10" id="KW-0808">Transferase</keyword>
<evidence type="ECO:0000256" key="3">
    <source>
        <dbReference type="ARBA" id="ARBA00005842"/>
    </source>
</evidence>
<evidence type="ECO:0000256" key="7">
    <source>
        <dbReference type="ARBA" id="ARBA00022840"/>
    </source>
</evidence>
<dbReference type="GO" id="GO:0006400">
    <property type="term" value="P:tRNA modification"/>
    <property type="evidence" value="ECO:0007669"/>
    <property type="project" value="TreeGrafter"/>
</dbReference>
<organism evidence="14">
    <name type="scientific">Leptotrichia rugosa</name>
    <dbReference type="NCBI Taxonomy" id="3239302"/>
    <lineage>
        <taxon>Bacteria</taxon>
        <taxon>Fusobacteriati</taxon>
        <taxon>Fusobacteriota</taxon>
        <taxon>Fusobacteriia</taxon>
        <taxon>Fusobacteriales</taxon>
        <taxon>Leptotrichiaceae</taxon>
        <taxon>Leptotrichia</taxon>
    </lineage>
</organism>
<evidence type="ECO:0000256" key="2">
    <source>
        <dbReference type="ARBA" id="ARBA00003213"/>
    </source>
</evidence>
<comment type="function">
    <text evidence="2 10 12">Catalyzes the transfer of a dimethylallyl group onto the adenine at position 37 in tRNAs that read codons beginning with uridine, leading to the formation of N6-(dimethylallyl)adenosine (i(6)A).</text>
</comment>
<feature type="site" description="Interaction with substrate tRNA" evidence="10">
    <location>
        <position position="107"/>
    </location>
</feature>
<evidence type="ECO:0000256" key="1">
    <source>
        <dbReference type="ARBA" id="ARBA00001946"/>
    </source>
</evidence>
<evidence type="ECO:0000256" key="8">
    <source>
        <dbReference type="ARBA" id="ARBA00022842"/>
    </source>
</evidence>
<keyword evidence="8 10" id="KW-0460">Magnesium</keyword>
<dbReference type="Pfam" id="PF01715">
    <property type="entry name" value="IPPT"/>
    <property type="match status" value="1"/>
</dbReference>
<feature type="binding site" evidence="10">
    <location>
        <begin position="12"/>
        <end position="19"/>
    </location>
    <ligand>
        <name>ATP</name>
        <dbReference type="ChEBI" id="CHEBI:30616"/>
    </ligand>
</feature>
<evidence type="ECO:0000256" key="6">
    <source>
        <dbReference type="ARBA" id="ARBA00022741"/>
    </source>
</evidence>
<dbReference type="Gene3D" id="1.10.20.140">
    <property type="match status" value="1"/>
</dbReference>
<dbReference type="Gene3D" id="3.40.50.300">
    <property type="entry name" value="P-loop containing nucleotide triphosphate hydrolases"/>
    <property type="match status" value="1"/>
</dbReference>
<dbReference type="GO" id="GO:0005524">
    <property type="term" value="F:ATP binding"/>
    <property type="evidence" value="ECO:0007669"/>
    <property type="project" value="UniProtKB-UniRule"/>
</dbReference>
<evidence type="ECO:0000256" key="11">
    <source>
        <dbReference type="RuleBase" id="RU003783"/>
    </source>
</evidence>
<name>A0AB39VIQ3_9FUSO</name>
<dbReference type="NCBIfam" id="TIGR00174">
    <property type="entry name" value="miaA"/>
    <property type="match status" value="1"/>
</dbReference>
<dbReference type="InterPro" id="IPR027417">
    <property type="entry name" value="P-loop_NTPase"/>
</dbReference>
<reference evidence="14" key="1">
    <citation type="submission" date="2024-07" db="EMBL/GenBank/DDBJ databases">
        <authorList>
            <person name="Li X.-J."/>
            <person name="Wang X."/>
        </authorList>
    </citation>
    <scope>NUCLEOTIDE SEQUENCE</scope>
    <source>
        <strain evidence="14">HSP-334</strain>
    </source>
</reference>
<dbReference type="GO" id="GO:0052381">
    <property type="term" value="F:tRNA dimethylallyltransferase activity"/>
    <property type="evidence" value="ECO:0007669"/>
    <property type="project" value="UniProtKB-UniRule"/>
</dbReference>
<evidence type="ECO:0000256" key="13">
    <source>
        <dbReference type="RuleBase" id="RU003785"/>
    </source>
</evidence>
<sequence length="308" mass="36103">MKKNLKGIVIAGPTGVGKTDLSIKLAKEINSEIISADASQIYKELNIGTAKISPKEMQGVKHYMIDVADPCSDYSVGDFEKEVNKILFEKENNLESKNKNIMLVGGTGLYIKSITDGFANLPPKNEKIREELSSKSLEELQEILKDLDKKSYNEIDLFNKLRLIRAIEVCYLTNGKFSELRMKNIKNNNYKFLKIFLNRNRDELYERINLRVEIMIKNGLVEEAKKVYNKYRKNLYKISSIGYKELFLYFEHKITFDCAIELIKKESRNYAKRQLTWFKKEKNYIVYNFSEMSECEIIEDILKRWKNF</sequence>
<comment type="cofactor">
    <cofactor evidence="1 10">
        <name>Mg(2+)</name>
        <dbReference type="ChEBI" id="CHEBI:18420"/>
    </cofactor>
</comment>
<evidence type="ECO:0000256" key="12">
    <source>
        <dbReference type="RuleBase" id="RU003784"/>
    </source>
</evidence>
<dbReference type="InterPro" id="IPR039657">
    <property type="entry name" value="Dimethylallyltransferase"/>
</dbReference>
<keyword evidence="7 10" id="KW-0067">ATP-binding</keyword>
<feature type="site" description="Interaction with substrate tRNA" evidence="10">
    <location>
        <position position="129"/>
    </location>
</feature>
<dbReference type="HAMAP" id="MF_00185">
    <property type="entry name" value="IPP_trans"/>
    <property type="match status" value="1"/>
</dbReference>
<feature type="binding site" evidence="10">
    <location>
        <begin position="14"/>
        <end position="19"/>
    </location>
    <ligand>
        <name>substrate</name>
    </ligand>
</feature>
<comment type="similarity">
    <text evidence="3 10 13">Belongs to the IPP transferase family.</text>
</comment>
<proteinExistence type="inferred from homology"/>
<evidence type="ECO:0000313" key="14">
    <source>
        <dbReference type="EMBL" id="XDU67628.1"/>
    </source>
</evidence>
<accession>A0AB39VIQ3</accession>
<keyword evidence="5 10" id="KW-0819">tRNA processing</keyword>
<dbReference type="EC" id="2.5.1.75" evidence="10"/>
<dbReference type="PANTHER" id="PTHR11088:SF60">
    <property type="entry name" value="TRNA DIMETHYLALLYLTRANSFERASE"/>
    <property type="match status" value="1"/>
</dbReference>
<evidence type="ECO:0000256" key="9">
    <source>
        <dbReference type="ARBA" id="ARBA00049563"/>
    </source>
</evidence>
<protein>
    <recommendedName>
        <fullName evidence="10">tRNA dimethylallyltransferase</fullName>
        <ecNumber evidence="10">2.5.1.75</ecNumber>
    </recommendedName>
    <alternativeName>
        <fullName evidence="10">Dimethylallyl diphosphate:tRNA dimethylallyltransferase</fullName>
        <shortName evidence="10">DMAPP:tRNA dimethylallyltransferase</shortName>
        <shortName evidence="10">DMATase</shortName>
    </alternativeName>
    <alternativeName>
        <fullName evidence="10">Isopentenyl-diphosphate:tRNA isopentenyltransferase</fullName>
        <shortName evidence="10">IPP transferase</shortName>
        <shortName evidence="10">IPPT</shortName>
        <shortName evidence="10">IPTase</shortName>
    </alternativeName>
</protein>
<dbReference type="SUPFAM" id="SSF52540">
    <property type="entry name" value="P-loop containing nucleoside triphosphate hydrolases"/>
    <property type="match status" value="2"/>
</dbReference>
<dbReference type="EMBL" id="CP165644">
    <property type="protein sequence ID" value="XDU67628.1"/>
    <property type="molecule type" value="Genomic_DNA"/>
</dbReference>
<comment type="subunit">
    <text evidence="10">Monomer.</text>
</comment>